<sequence length="119" mass="13220">MTIRSMPIRWKVSIFLLLITTINYIDRLTFSILAPIINKEFGFSKTDYGNLSAAFLFAYAFGQLFGGKLIDILGSKRAFTLAVALWSIAGILHAFGQGFRSFFLFRVLLGIGEAANFPA</sequence>
<dbReference type="PROSITE" id="PS50850">
    <property type="entry name" value="MFS"/>
    <property type="match status" value="1"/>
</dbReference>
<dbReference type="InterPro" id="IPR036259">
    <property type="entry name" value="MFS_trans_sf"/>
</dbReference>
<evidence type="ECO:0000256" key="5">
    <source>
        <dbReference type="SAM" id="Phobius"/>
    </source>
</evidence>
<feature type="non-terminal residue" evidence="7">
    <location>
        <position position="119"/>
    </location>
</feature>
<dbReference type="GO" id="GO:0015134">
    <property type="term" value="F:hexuronate transmembrane transporter activity"/>
    <property type="evidence" value="ECO:0007669"/>
    <property type="project" value="TreeGrafter"/>
</dbReference>
<name>A0A382Y1V7_9ZZZZ</name>
<organism evidence="7">
    <name type="scientific">marine metagenome</name>
    <dbReference type="NCBI Taxonomy" id="408172"/>
    <lineage>
        <taxon>unclassified sequences</taxon>
        <taxon>metagenomes</taxon>
        <taxon>ecological metagenomes</taxon>
    </lineage>
</organism>
<dbReference type="GO" id="GO:0016020">
    <property type="term" value="C:membrane"/>
    <property type="evidence" value="ECO:0007669"/>
    <property type="project" value="UniProtKB-SubCell"/>
</dbReference>
<evidence type="ECO:0000259" key="6">
    <source>
        <dbReference type="PROSITE" id="PS50850"/>
    </source>
</evidence>
<reference evidence="7" key="1">
    <citation type="submission" date="2018-05" db="EMBL/GenBank/DDBJ databases">
        <authorList>
            <person name="Lanie J.A."/>
            <person name="Ng W.-L."/>
            <person name="Kazmierczak K.M."/>
            <person name="Andrzejewski T.M."/>
            <person name="Davidsen T.M."/>
            <person name="Wayne K.J."/>
            <person name="Tettelin H."/>
            <person name="Glass J.I."/>
            <person name="Rusch D."/>
            <person name="Podicherti R."/>
            <person name="Tsui H.-C.T."/>
            <person name="Winkler M.E."/>
        </authorList>
    </citation>
    <scope>NUCLEOTIDE SEQUENCE</scope>
</reference>
<evidence type="ECO:0000256" key="2">
    <source>
        <dbReference type="ARBA" id="ARBA00022692"/>
    </source>
</evidence>
<keyword evidence="4 5" id="KW-0472">Membrane</keyword>
<dbReference type="Gene3D" id="1.20.1250.20">
    <property type="entry name" value="MFS general substrate transporter like domains"/>
    <property type="match status" value="1"/>
</dbReference>
<feature type="domain" description="Major facilitator superfamily (MFS) profile" evidence="6">
    <location>
        <begin position="12"/>
        <end position="119"/>
    </location>
</feature>
<evidence type="ECO:0000256" key="4">
    <source>
        <dbReference type="ARBA" id="ARBA00023136"/>
    </source>
</evidence>
<evidence type="ECO:0000256" key="3">
    <source>
        <dbReference type="ARBA" id="ARBA00022989"/>
    </source>
</evidence>
<comment type="subcellular location">
    <subcellularLocation>
        <location evidence="1">Membrane</location>
        <topology evidence="1">Multi-pass membrane protein</topology>
    </subcellularLocation>
</comment>
<gene>
    <name evidence="7" type="ORF">METZ01_LOCUS430120</name>
</gene>
<dbReference type="Pfam" id="PF07690">
    <property type="entry name" value="MFS_1"/>
    <property type="match status" value="1"/>
</dbReference>
<dbReference type="EMBL" id="UINC01172274">
    <property type="protein sequence ID" value="SVD77266.1"/>
    <property type="molecule type" value="Genomic_DNA"/>
</dbReference>
<dbReference type="AlphaFoldDB" id="A0A382Y1V7"/>
<keyword evidence="3 5" id="KW-1133">Transmembrane helix</keyword>
<feature type="transmembrane region" description="Helical" evidence="5">
    <location>
        <begin position="12"/>
        <end position="36"/>
    </location>
</feature>
<feature type="transmembrane region" description="Helical" evidence="5">
    <location>
        <begin position="78"/>
        <end position="96"/>
    </location>
</feature>
<protein>
    <recommendedName>
        <fullName evidence="6">Major facilitator superfamily (MFS) profile domain-containing protein</fullName>
    </recommendedName>
</protein>
<evidence type="ECO:0000256" key="1">
    <source>
        <dbReference type="ARBA" id="ARBA00004141"/>
    </source>
</evidence>
<dbReference type="PANTHER" id="PTHR11662">
    <property type="entry name" value="SOLUTE CARRIER FAMILY 17"/>
    <property type="match status" value="1"/>
</dbReference>
<dbReference type="SUPFAM" id="SSF103473">
    <property type="entry name" value="MFS general substrate transporter"/>
    <property type="match status" value="1"/>
</dbReference>
<evidence type="ECO:0000313" key="7">
    <source>
        <dbReference type="EMBL" id="SVD77266.1"/>
    </source>
</evidence>
<dbReference type="InterPro" id="IPR020846">
    <property type="entry name" value="MFS_dom"/>
</dbReference>
<keyword evidence="2 5" id="KW-0812">Transmembrane</keyword>
<dbReference type="InterPro" id="IPR050382">
    <property type="entry name" value="MFS_Na/Anion_cotransporter"/>
</dbReference>
<dbReference type="PANTHER" id="PTHR11662:SF285">
    <property type="entry name" value="HEXURONATE TRANSPORTER"/>
    <property type="match status" value="1"/>
</dbReference>
<dbReference type="InterPro" id="IPR011701">
    <property type="entry name" value="MFS"/>
</dbReference>
<feature type="transmembrane region" description="Helical" evidence="5">
    <location>
        <begin position="48"/>
        <end position="66"/>
    </location>
</feature>
<proteinExistence type="predicted"/>
<accession>A0A382Y1V7</accession>